<dbReference type="Proteomes" id="UP000887579">
    <property type="component" value="Unplaced"/>
</dbReference>
<reference evidence="2" key="1">
    <citation type="submission" date="2022-11" db="UniProtKB">
        <authorList>
            <consortium name="WormBaseParasite"/>
        </authorList>
    </citation>
    <scope>IDENTIFICATION</scope>
</reference>
<sequence length="175" mass="20654">MYSKQFRYLFWSYPSHKCISCVYYSNFKTTSKFPNLKLPKCQKLSQGKTGGIFFVIVIFLRGLIWPKLFQAISFNVLNQNPISKSHGSILMVKFFLCQWLPKQGFQKCFVSSIPKTSSINFCVVSPKFLLPSLKKVVYFCVIIYCVYFILLMWLLFGKIYQTFMKCQKWVKNKLF</sequence>
<protein>
    <submittedName>
        <fullName evidence="2">Transmembrane protein</fullName>
    </submittedName>
</protein>
<proteinExistence type="predicted"/>
<name>A0AC34F754_9BILA</name>
<accession>A0AC34F754</accession>
<organism evidence="1 2">
    <name type="scientific">Panagrolaimus sp. ES5</name>
    <dbReference type="NCBI Taxonomy" id="591445"/>
    <lineage>
        <taxon>Eukaryota</taxon>
        <taxon>Metazoa</taxon>
        <taxon>Ecdysozoa</taxon>
        <taxon>Nematoda</taxon>
        <taxon>Chromadorea</taxon>
        <taxon>Rhabditida</taxon>
        <taxon>Tylenchina</taxon>
        <taxon>Panagrolaimomorpha</taxon>
        <taxon>Panagrolaimoidea</taxon>
        <taxon>Panagrolaimidae</taxon>
        <taxon>Panagrolaimus</taxon>
    </lineage>
</organism>
<evidence type="ECO:0000313" key="2">
    <source>
        <dbReference type="WBParaSite" id="ES5_v2.g12845.t1"/>
    </source>
</evidence>
<dbReference type="WBParaSite" id="ES5_v2.g12845.t1">
    <property type="protein sequence ID" value="ES5_v2.g12845.t1"/>
    <property type="gene ID" value="ES5_v2.g12845"/>
</dbReference>
<evidence type="ECO:0000313" key="1">
    <source>
        <dbReference type="Proteomes" id="UP000887579"/>
    </source>
</evidence>